<feature type="domain" description="Myb/SANT-like DNA-binding" evidence="3">
    <location>
        <begin position="7"/>
        <end position="97"/>
    </location>
</feature>
<dbReference type="PANTHER" id="PTHR38709">
    <property type="entry name" value="SI:CH73-193C12.2-RELATED"/>
    <property type="match status" value="1"/>
</dbReference>
<keyword evidence="1" id="KW-0175">Coiled coil</keyword>
<dbReference type="Gene3D" id="1.10.10.60">
    <property type="entry name" value="Homeodomain-like"/>
    <property type="match status" value="1"/>
</dbReference>
<evidence type="ECO:0000259" key="3">
    <source>
        <dbReference type="Pfam" id="PF13837"/>
    </source>
</evidence>
<protein>
    <recommendedName>
        <fullName evidence="3">Myb/SANT-like DNA-binding domain-containing protein</fullName>
    </recommendedName>
</protein>
<dbReference type="Ensembl" id="ENSNMLT00000021146.1">
    <property type="protein sequence ID" value="ENSNMLP00000018807.1"/>
    <property type="gene ID" value="ENSNMLG00000012359.1"/>
</dbReference>
<organism evidence="4 5">
    <name type="scientific">Neogobius melanostomus</name>
    <name type="common">round goby</name>
    <dbReference type="NCBI Taxonomy" id="47308"/>
    <lineage>
        <taxon>Eukaryota</taxon>
        <taxon>Metazoa</taxon>
        <taxon>Chordata</taxon>
        <taxon>Craniata</taxon>
        <taxon>Vertebrata</taxon>
        <taxon>Euteleostomi</taxon>
        <taxon>Actinopterygii</taxon>
        <taxon>Neopterygii</taxon>
        <taxon>Teleostei</taxon>
        <taxon>Neoteleostei</taxon>
        <taxon>Acanthomorphata</taxon>
        <taxon>Gobiaria</taxon>
        <taxon>Gobiiformes</taxon>
        <taxon>Gobioidei</taxon>
        <taxon>Gobiidae</taxon>
        <taxon>Benthophilinae</taxon>
        <taxon>Neogobiini</taxon>
        <taxon>Neogobius</taxon>
    </lineage>
</organism>
<feature type="region of interest" description="Disordered" evidence="2">
    <location>
        <begin position="107"/>
        <end position="177"/>
    </location>
</feature>
<reference evidence="4" key="1">
    <citation type="submission" date="2025-08" db="UniProtKB">
        <authorList>
            <consortium name="Ensembl"/>
        </authorList>
    </citation>
    <scope>IDENTIFICATION</scope>
</reference>
<keyword evidence="5" id="KW-1185">Reference proteome</keyword>
<dbReference type="InterPro" id="IPR044822">
    <property type="entry name" value="Myb_DNA-bind_4"/>
</dbReference>
<sequence>MWMISVTEDDTRRLIELRAANEALFTGKRNTVKPAWRGIVKEAILRELGLQGKISTVQLAKKWDNLKRRYKDLRFPPVGMESSVDPSSWPWFSLMHDAMEGRLSHSAPLLDPVTCDNEPDDPPHKPPRPTRHQTPPASLQTPPAPLQAPPPPPPPPPQIHIPPNPAGAAAVTPTPDFTTERERVVLERDRQMVEQERAAVQRDRAAAQAERMWLERERADLQRDRALVEQERAALARDREILDQRAIMLNTVGHVQHSSTNMEKATMSVKRVEEPLGW</sequence>
<evidence type="ECO:0000256" key="2">
    <source>
        <dbReference type="SAM" id="MobiDB-lite"/>
    </source>
</evidence>
<dbReference type="GO" id="GO:0005856">
    <property type="term" value="C:cytoskeleton"/>
    <property type="evidence" value="ECO:0007669"/>
    <property type="project" value="TreeGrafter"/>
</dbReference>
<reference evidence="4" key="2">
    <citation type="submission" date="2025-09" db="UniProtKB">
        <authorList>
            <consortium name="Ensembl"/>
        </authorList>
    </citation>
    <scope>IDENTIFICATION</scope>
</reference>
<name>A0A8C6TAS2_9GOBI</name>
<evidence type="ECO:0000313" key="5">
    <source>
        <dbReference type="Proteomes" id="UP000694523"/>
    </source>
</evidence>
<proteinExistence type="predicted"/>
<accession>A0A8C6TAS2</accession>
<dbReference type="Pfam" id="PF13837">
    <property type="entry name" value="Myb_DNA-bind_4"/>
    <property type="match status" value="1"/>
</dbReference>
<evidence type="ECO:0000313" key="4">
    <source>
        <dbReference type="Ensembl" id="ENSNMLP00000018807.1"/>
    </source>
</evidence>
<feature type="coiled-coil region" evidence="1">
    <location>
        <begin position="183"/>
        <end position="238"/>
    </location>
</feature>
<feature type="compositionally biased region" description="Low complexity" evidence="2">
    <location>
        <begin position="132"/>
        <end position="141"/>
    </location>
</feature>
<dbReference type="Proteomes" id="UP000694523">
    <property type="component" value="Unplaced"/>
</dbReference>
<evidence type="ECO:0000256" key="1">
    <source>
        <dbReference type="SAM" id="Coils"/>
    </source>
</evidence>
<dbReference type="AlphaFoldDB" id="A0A8C6TAS2"/>
<dbReference type="PANTHER" id="PTHR38709:SF1">
    <property type="entry name" value="DREBRIN"/>
    <property type="match status" value="1"/>
</dbReference>
<feature type="compositionally biased region" description="Pro residues" evidence="2">
    <location>
        <begin position="142"/>
        <end position="165"/>
    </location>
</feature>